<gene>
    <name evidence="1" type="ORF">OMM_10564</name>
</gene>
<name>A0A1V1P0Q7_9BACT</name>
<dbReference type="Proteomes" id="UP000189670">
    <property type="component" value="Unassembled WGS sequence"/>
</dbReference>
<dbReference type="EMBL" id="ATBP01000968">
    <property type="protein sequence ID" value="ETR68400.1"/>
    <property type="molecule type" value="Genomic_DNA"/>
</dbReference>
<protein>
    <submittedName>
        <fullName evidence="1">Uncharacterized protein</fullName>
    </submittedName>
</protein>
<evidence type="ECO:0000313" key="1">
    <source>
        <dbReference type="EMBL" id="ETR68400.1"/>
    </source>
</evidence>
<evidence type="ECO:0000313" key="2">
    <source>
        <dbReference type="Proteomes" id="UP000189670"/>
    </source>
</evidence>
<proteinExistence type="predicted"/>
<reference evidence="2" key="1">
    <citation type="submission" date="2012-11" db="EMBL/GenBank/DDBJ databases">
        <authorList>
            <person name="Lucero-Rivera Y.E."/>
            <person name="Tovar-Ramirez D."/>
        </authorList>
    </citation>
    <scope>NUCLEOTIDE SEQUENCE [LARGE SCALE GENOMIC DNA]</scope>
    <source>
        <strain evidence="2">Araruama</strain>
    </source>
</reference>
<dbReference type="AlphaFoldDB" id="A0A1V1P0Q7"/>
<accession>A0A1V1P0Q7</accession>
<sequence>MKQKVNCEQRDTSKNYIKSNLFFHINQKGDNAYQKKYTYTGDYKYGVAVVVNESGLSTHIDTKGKSIHGKYFLQLSVYHKGYAIAKDEYGYFHIDKQGKEIYSNRFSEISQKIWINYLYCIFLKLL</sequence>
<comment type="caution">
    <text evidence="1">The sequence shown here is derived from an EMBL/GenBank/DDBJ whole genome shotgun (WGS) entry which is preliminary data.</text>
</comment>
<organism evidence="1 2">
    <name type="scientific">Candidatus Magnetoglobus multicellularis str. Araruama</name>
    <dbReference type="NCBI Taxonomy" id="890399"/>
    <lineage>
        <taxon>Bacteria</taxon>
        <taxon>Pseudomonadati</taxon>
        <taxon>Thermodesulfobacteriota</taxon>
        <taxon>Desulfobacteria</taxon>
        <taxon>Desulfobacterales</taxon>
        <taxon>Desulfobacteraceae</taxon>
        <taxon>Candidatus Magnetoglobus</taxon>
    </lineage>
</organism>